<proteinExistence type="predicted"/>
<dbReference type="EMBL" id="KI392058">
    <property type="protein sequence ID" value="ERN20680.1"/>
    <property type="molecule type" value="Genomic_DNA"/>
</dbReference>
<dbReference type="HOGENOM" id="CLU_2577072_0_0_1"/>
<evidence type="ECO:0000313" key="2">
    <source>
        <dbReference type="Proteomes" id="UP000017836"/>
    </source>
</evidence>
<evidence type="ECO:0000313" key="1">
    <source>
        <dbReference type="EMBL" id="ERN20680.1"/>
    </source>
</evidence>
<gene>
    <name evidence="1" type="ORF">AMTR_s00070p00194370</name>
</gene>
<organism evidence="1 2">
    <name type="scientific">Amborella trichopoda</name>
    <dbReference type="NCBI Taxonomy" id="13333"/>
    <lineage>
        <taxon>Eukaryota</taxon>
        <taxon>Viridiplantae</taxon>
        <taxon>Streptophyta</taxon>
        <taxon>Embryophyta</taxon>
        <taxon>Tracheophyta</taxon>
        <taxon>Spermatophyta</taxon>
        <taxon>Magnoliopsida</taxon>
        <taxon>Amborellales</taxon>
        <taxon>Amborellaceae</taxon>
        <taxon>Amborella</taxon>
    </lineage>
</organism>
<sequence>MNVPSILCKEQESRVLGWRERQVEGELWARRREVAGLSFGGPSEVEKLRACGEKRDYCENRDGSAAKIGMAQGKTIGGEVF</sequence>
<name>U5DEP0_AMBTC</name>
<dbReference type="Gramene" id="ERN20680">
    <property type="protein sequence ID" value="ERN20680"/>
    <property type="gene ID" value="AMTR_s00070p00194370"/>
</dbReference>
<reference evidence="2" key="1">
    <citation type="journal article" date="2013" name="Science">
        <title>The Amborella genome and the evolution of flowering plants.</title>
        <authorList>
            <consortium name="Amborella Genome Project"/>
        </authorList>
    </citation>
    <scope>NUCLEOTIDE SEQUENCE [LARGE SCALE GENOMIC DNA]</scope>
</reference>
<dbReference type="Proteomes" id="UP000017836">
    <property type="component" value="Unassembled WGS sequence"/>
</dbReference>
<keyword evidence="2" id="KW-1185">Reference proteome</keyword>
<dbReference type="AlphaFoldDB" id="U5DEP0"/>
<accession>U5DEP0</accession>
<protein>
    <submittedName>
        <fullName evidence="1">Uncharacterized protein</fullName>
    </submittedName>
</protein>